<evidence type="ECO:0000259" key="11">
    <source>
        <dbReference type="Pfam" id="PF05617"/>
    </source>
</evidence>
<feature type="chain" id="PRO_5001504509" description="Prolamin-like domain-containing protein" evidence="10">
    <location>
        <begin position="26"/>
        <end position="164"/>
    </location>
</feature>
<feature type="domain" description="Prolamin-like" evidence="11">
    <location>
        <begin position="53"/>
        <end position="117"/>
    </location>
</feature>
<dbReference type="GO" id="GO:0031982">
    <property type="term" value="C:vesicle"/>
    <property type="evidence" value="ECO:0000318"/>
    <property type="project" value="GO_Central"/>
</dbReference>
<evidence type="ECO:0000256" key="9">
    <source>
        <dbReference type="SAM" id="MobiDB-lite"/>
    </source>
</evidence>
<dbReference type="PhylomeDB" id="A0A022QT84"/>
<gene>
    <name evidence="12" type="ORF">MIMGU_mgv1a025532mg</name>
</gene>
<dbReference type="PANTHER" id="PTHR35293:SF10">
    <property type="entry name" value="EGG CELL-SECRETED PROTEIN 1.2-RELATED"/>
    <property type="match status" value="1"/>
</dbReference>
<proteinExistence type="inferred from homology"/>
<dbReference type="KEGG" id="egt:105964994"/>
<dbReference type="eggNOG" id="ENOG502S3PF">
    <property type="taxonomic scope" value="Eukaryota"/>
</dbReference>
<dbReference type="STRING" id="4155.A0A022QT84"/>
<protein>
    <recommendedName>
        <fullName evidence="11">Prolamin-like domain-containing protein</fullName>
    </recommendedName>
</protein>
<keyword evidence="4 10" id="KW-0732">Signal</keyword>
<evidence type="ECO:0000256" key="3">
    <source>
        <dbReference type="ARBA" id="ARBA00022525"/>
    </source>
</evidence>
<feature type="region of interest" description="Disordered" evidence="9">
    <location>
        <begin position="135"/>
        <end position="164"/>
    </location>
</feature>
<dbReference type="EMBL" id="KI631018">
    <property type="protein sequence ID" value="EYU31131.1"/>
    <property type="molecule type" value="Genomic_DNA"/>
</dbReference>
<dbReference type="GO" id="GO:0009567">
    <property type="term" value="P:double fertilization forming a zygote and endosperm"/>
    <property type="evidence" value="ECO:0000318"/>
    <property type="project" value="GO_Central"/>
</dbReference>
<dbReference type="GO" id="GO:0031410">
    <property type="term" value="C:cytoplasmic vesicle"/>
    <property type="evidence" value="ECO:0007669"/>
    <property type="project" value="UniProtKB-SubCell"/>
</dbReference>
<dbReference type="AlphaFoldDB" id="A0A022QT84"/>
<evidence type="ECO:0000313" key="12">
    <source>
        <dbReference type="EMBL" id="EYU31131.1"/>
    </source>
</evidence>
<dbReference type="PANTHER" id="PTHR35293">
    <property type="entry name" value="EGG CELL-SECRETED PROTEIN 1.5"/>
    <property type="match status" value="1"/>
</dbReference>
<reference evidence="12 13" key="1">
    <citation type="journal article" date="2013" name="Proc. Natl. Acad. Sci. U.S.A.">
        <title>Fine-scale variation in meiotic recombination in Mimulus inferred from population shotgun sequencing.</title>
        <authorList>
            <person name="Hellsten U."/>
            <person name="Wright K.M."/>
            <person name="Jenkins J."/>
            <person name="Shu S."/>
            <person name="Yuan Y."/>
            <person name="Wessler S.R."/>
            <person name="Schmutz J."/>
            <person name="Willis J.H."/>
            <person name="Rokhsar D.S."/>
        </authorList>
    </citation>
    <scope>NUCLEOTIDE SEQUENCE [LARGE SCALE GENOMIC DNA]</scope>
    <source>
        <strain evidence="13">cv. DUN x IM62</strain>
    </source>
</reference>
<evidence type="ECO:0000256" key="7">
    <source>
        <dbReference type="ARBA" id="ARBA00034457"/>
    </source>
</evidence>
<dbReference type="InterPro" id="IPR008502">
    <property type="entry name" value="Prolamin-like"/>
</dbReference>
<evidence type="ECO:0000256" key="6">
    <source>
        <dbReference type="ARBA" id="ARBA00023329"/>
    </source>
</evidence>
<comment type="similarity">
    <text evidence="8">Belongs to the plant egg cell-secreted peptide family.</text>
</comment>
<feature type="compositionally biased region" description="Low complexity" evidence="9">
    <location>
        <begin position="135"/>
        <end position="151"/>
    </location>
</feature>
<evidence type="ECO:0000256" key="4">
    <source>
        <dbReference type="ARBA" id="ARBA00022729"/>
    </source>
</evidence>
<dbReference type="GO" id="GO:0005576">
    <property type="term" value="C:extracellular region"/>
    <property type="evidence" value="ECO:0000318"/>
    <property type="project" value="GO_Central"/>
</dbReference>
<dbReference type="Pfam" id="PF05617">
    <property type="entry name" value="Prolamin_like"/>
    <property type="match status" value="1"/>
</dbReference>
<comment type="function">
    <text evidence="7">Involved in the regulation of gamete interactions during the double fertilization and to prevent multiple-pollen tube attraction; mediates the redistribution of the gamete fusogen HAP2/GCS1 to the cell surface after secretion upon sperm arrival.</text>
</comment>
<keyword evidence="3" id="KW-0964">Secreted</keyword>
<evidence type="ECO:0000256" key="8">
    <source>
        <dbReference type="ARBA" id="ARBA00034484"/>
    </source>
</evidence>
<accession>A0A022QT84</accession>
<keyword evidence="13" id="KW-1185">Reference proteome</keyword>
<name>A0A022QT84_ERYGU</name>
<keyword evidence="5" id="KW-0278">Fertilization</keyword>
<dbReference type="Proteomes" id="UP000030748">
    <property type="component" value="Unassembled WGS sequence"/>
</dbReference>
<evidence type="ECO:0000256" key="1">
    <source>
        <dbReference type="ARBA" id="ARBA00004541"/>
    </source>
</evidence>
<organism evidence="12 13">
    <name type="scientific">Erythranthe guttata</name>
    <name type="common">Yellow monkey flower</name>
    <name type="synonym">Mimulus guttatus</name>
    <dbReference type="NCBI Taxonomy" id="4155"/>
    <lineage>
        <taxon>Eukaryota</taxon>
        <taxon>Viridiplantae</taxon>
        <taxon>Streptophyta</taxon>
        <taxon>Embryophyta</taxon>
        <taxon>Tracheophyta</taxon>
        <taxon>Spermatophyta</taxon>
        <taxon>Magnoliopsida</taxon>
        <taxon>eudicotyledons</taxon>
        <taxon>Gunneridae</taxon>
        <taxon>Pentapetalae</taxon>
        <taxon>asterids</taxon>
        <taxon>lamiids</taxon>
        <taxon>Lamiales</taxon>
        <taxon>Phrymaceae</taxon>
        <taxon>Erythranthe</taxon>
    </lineage>
</organism>
<feature type="signal peptide" evidence="10">
    <location>
        <begin position="1"/>
        <end position="25"/>
    </location>
</feature>
<dbReference type="OrthoDB" id="782765at2759"/>
<evidence type="ECO:0000256" key="10">
    <source>
        <dbReference type="SAM" id="SignalP"/>
    </source>
</evidence>
<dbReference type="GO" id="GO:2000008">
    <property type="term" value="P:regulation of protein localization to cell surface"/>
    <property type="evidence" value="ECO:0000318"/>
    <property type="project" value="GO_Central"/>
</dbReference>
<evidence type="ECO:0000256" key="2">
    <source>
        <dbReference type="ARBA" id="ARBA00004613"/>
    </source>
</evidence>
<evidence type="ECO:0000256" key="5">
    <source>
        <dbReference type="ARBA" id="ARBA00023279"/>
    </source>
</evidence>
<feature type="compositionally biased region" description="Polar residues" evidence="9">
    <location>
        <begin position="154"/>
        <end position="164"/>
    </location>
</feature>
<evidence type="ECO:0000313" key="13">
    <source>
        <dbReference type="Proteomes" id="UP000030748"/>
    </source>
</evidence>
<dbReference type="GO" id="GO:0080155">
    <property type="term" value="P:regulation of double fertilization forming a zygote and endosperm"/>
    <property type="evidence" value="ECO:0000318"/>
    <property type="project" value="GO_Central"/>
</dbReference>
<keyword evidence="6" id="KW-0968">Cytoplasmic vesicle</keyword>
<sequence length="164" mass="16925">MASAANGVVFFLTLTSLILSSYSAGRETPIQPPTNSDEPGWGPLGINGSGPLDCLTALYKIKSCTKEILEYFATGAIDISPPCCEAISVITHKCWPSFLGTLGFSQDQTYILRGYCDAVAAAAYTTTRSGSVPIPVVGPSNGPVSSPNGPIQSPLGQPASSPAN</sequence>
<dbReference type="InterPro" id="IPR044711">
    <property type="entry name" value="EC11-15"/>
</dbReference>
<comment type="subcellular location">
    <subcellularLocation>
        <location evidence="1">Cytoplasmic vesicle</location>
    </subcellularLocation>
    <subcellularLocation>
        <location evidence="2">Secreted</location>
    </subcellularLocation>
</comment>